<dbReference type="Gene3D" id="3.20.20.140">
    <property type="entry name" value="Metal-dependent hydrolases"/>
    <property type="match status" value="1"/>
</dbReference>
<gene>
    <name evidence="3" type="ORF">EJ357_45940</name>
</gene>
<dbReference type="SUPFAM" id="SSF51556">
    <property type="entry name" value="Metallo-dependent hydrolases"/>
    <property type="match status" value="1"/>
</dbReference>
<organism evidence="3 4">
    <name type="scientific">Streptomyces cyaneochromogenes</name>
    <dbReference type="NCBI Taxonomy" id="2496836"/>
    <lineage>
        <taxon>Bacteria</taxon>
        <taxon>Bacillati</taxon>
        <taxon>Actinomycetota</taxon>
        <taxon>Actinomycetes</taxon>
        <taxon>Kitasatosporales</taxon>
        <taxon>Streptomycetaceae</taxon>
        <taxon>Streptomyces</taxon>
    </lineage>
</organism>
<dbReference type="InterPro" id="IPR006680">
    <property type="entry name" value="Amidohydro-rel"/>
</dbReference>
<dbReference type="EMBL" id="CP034539">
    <property type="protein sequence ID" value="AZQ39859.1"/>
    <property type="molecule type" value="Genomic_DNA"/>
</dbReference>
<keyword evidence="3" id="KW-0378">Hydrolase</keyword>
<dbReference type="AlphaFoldDB" id="A0A3S9MKY1"/>
<evidence type="ECO:0000313" key="4">
    <source>
        <dbReference type="Proteomes" id="UP000280298"/>
    </source>
</evidence>
<dbReference type="Pfam" id="PF04909">
    <property type="entry name" value="Amidohydro_2"/>
    <property type="match status" value="1"/>
</dbReference>
<evidence type="ECO:0000259" key="2">
    <source>
        <dbReference type="PROSITE" id="PS50206"/>
    </source>
</evidence>
<dbReference type="RefSeq" id="WP_126398576.1">
    <property type="nucleotide sequence ID" value="NZ_CP034539.1"/>
</dbReference>
<evidence type="ECO:0000313" key="3">
    <source>
        <dbReference type="EMBL" id="AZQ39859.1"/>
    </source>
</evidence>
<dbReference type="KEGG" id="scya:EJ357_45940"/>
<dbReference type="InterPro" id="IPR052350">
    <property type="entry name" value="Metallo-dep_Lactonases"/>
</dbReference>
<dbReference type="PANTHER" id="PTHR43569">
    <property type="entry name" value="AMIDOHYDROLASE"/>
    <property type="match status" value="1"/>
</dbReference>
<name>A0A3S9MKY1_9ACTN</name>
<dbReference type="GO" id="GO:0016787">
    <property type="term" value="F:hydrolase activity"/>
    <property type="evidence" value="ECO:0007669"/>
    <property type="project" value="UniProtKB-KW"/>
</dbReference>
<comment type="similarity">
    <text evidence="1">Belongs to the metallo-dependent hydrolases superfamily.</text>
</comment>
<dbReference type="PROSITE" id="PS50206">
    <property type="entry name" value="RHODANESE_3"/>
    <property type="match status" value="1"/>
</dbReference>
<reference evidence="3 4" key="1">
    <citation type="journal article" date="2019" name="Int. J. Syst. Evol. Microbiol.">
        <title>Streptomyces cyaneochromogenes sp. nov., a blue pigment-producing actinomycete from manganese-contaminated soil.</title>
        <authorList>
            <person name="Tang X."/>
            <person name="Zhao J."/>
            <person name="Li K."/>
            <person name="Chen Z."/>
            <person name="Sun Y."/>
            <person name="Gao J."/>
        </authorList>
    </citation>
    <scope>NUCLEOTIDE SEQUENCE [LARGE SCALE GENOMIC DNA]</scope>
    <source>
        <strain evidence="3 4">MK-45</strain>
    </source>
</reference>
<dbReference type="Proteomes" id="UP000280298">
    <property type="component" value="Chromosome"/>
</dbReference>
<dbReference type="OrthoDB" id="5450317at2"/>
<dbReference type="InterPro" id="IPR032466">
    <property type="entry name" value="Metal_Hydrolase"/>
</dbReference>
<dbReference type="PANTHER" id="PTHR43569:SF2">
    <property type="entry name" value="AMIDOHYDROLASE-RELATED DOMAIN-CONTAINING PROTEIN"/>
    <property type="match status" value="1"/>
</dbReference>
<dbReference type="InterPro" id="IPR001763">
    <property type="entry name" value="Rhodanese-like_dom"/>
</dbReference>
<keyword evidence="4" id="KW-1185">Reference proteome</keyword>
<sequence>MPDTHGLVDAHHHVWDLDVRPQPWLDEPAHEPIRRTFGSLDLRSAATRPIAGRRLTSTIVVQCVASVPETRDLLALAYGDPLIGAVVGWADLTSPAIGDVLDDLRSGQAGRYLRAVRHVVQGESDPHWLQRPDVERGLRAVGERGLGYDVLVRSHQLPQAVRLAERLPELPLVLDHAGKPPLAAQDLTDWTRLVRALATHPQVRCKVSGLITEADHEKWTVDDIRPVWDVLLSAFGPDRLMFGSDWPVANLAGGWNRWAATVEELLDDCSGTEIHAVLAGTATAFYRLAPDPTDPTDPTKEGASCS</sequence>
<accession>A0A3S9MKY1</accession>
<protein>
    <submittedName>
        <fullName evidence="3">Amidohydrolase</fullName>
    </submittedName>
</protein>
<feature type="domain" description="Rhodanese" evidence="2">
    <location>
        <begin position="248"/>
        <end position="267"/>
    </location>
</feature>
<evidence type="ECO:0000256" key="1">
    <source>
        <dbReference type="ARBA" id="ARBA00038310"/>
    </source>
</evidence>
<proteinExistence type="inferred from homology"/>